<gene>
    <name evidence="2" type="ORF">EJ04DRAFT_163475</name>
</gene>
<evidence type="ECO:0000313" key="3">
    <source>
        <dbReference type="Proteomes" id="UP000799444"/>
    </source>
</evidence>
<comment type="caution">
    <text evidence="2">The sequence shown here is derived from an EMBL/GenBank/DDBJ whole genome shotgun (WGS) entry which is preliminary data.</text>
</comment>
<evidence type="ECO:0000313" key="2">
    <source>
        <dbReference type="EMBL" id="KAF2740702.1"/>
    </source>
</evidence>
<dbReference type="AlphaFoldDB" id="A0A9P4R7Z2"/>
<organism evidence="2 3">
    <name type="scientific">Polyplosphaeria fusca</name>
    <dbReference type="NCBI Taxonomy" id="682080"/>
    <lineage>
        <taxon>Eukaryota</taxon>
        <taxon>Fungi</taxon>
        <taxon>Dikarya</taxon>
        <taxon>Ascomycota</taxon>
        <taxon>Pezizomycotina</taxon>
        <taxon>Dothideomycetes</taxon>
        <taxon>Pleosporomycetidae</taxon>
        <taxon>Pleosporales</taxon>
        <taxon>Tetraplosphaeriaceae</taxon>
        <taxon>Polyplosphaeria</taxon>
    </lineage>
</organism>
<evidence type="ECO:0000256" key="1">
    <source>
        <dbReference type="SAM" id="MobiDB-lite"/>
    </source>
</evidence>
<dbReference type="Proteomes" id="UP000799444">
    <property type="component" value="Unassembled WGS sequence"/>
</dbReference>
<protein>
    <submittedName>
        <fullName evidence="2">Uncharacterized protein</fullName>
    </submittedName>
</protein>
<proteinExistence type="predicted"/>
<name>A0A9P4R7Z2_9PLEO</name>
<sequence>MVACYADICGEKRAGEGFVDVHVRLRCCAVIEQRVDEASSHSPQSATLRRPSRHPTLPSRILTQSPVETPTCFRSSPGATAELKPFRFRM</sequence>
<keyword evidence="3" id="KW-1185">Reference proteome</keyword>
<reference evidence="2" key="1">
    <citation type="journal article" date="2020" name="Stud. Mycol.">
        <title>101 Dothideomycetes genomes: a test case for predicting lifestyles and emergence of pathogens.</title>
        <authorList>
            <person name="Haridas S."/>
            <person name="Albert R."/>
            <person name="Binder M."/>
            <person name="Bloem J."/>
            <person name="Labutti K."/>
            <person name="Salamov A."/>
            <person name="Andreopoulos B."/>
            <person name="Baker S."/>
            <person name="Barry K."/>
            <person name="Bills G."/>
            <person name="Bluhm B."/>
            <person name="Cannon C."/>
            <person name="Castanera R."/>
            <person name="Culley D."/>
            <person name="Daum C."/>
            <person name="Ezra D."/>
            <person name="Gonzalez J."/>
            <person name="Henrissat B."/>
            <person name="Kuo A."/>
            <person name="Liang C."/>
            <person name="Lipzen A."/>
            <person name="Lutzoni F."/>
            <person name="Magnuson J."/>
            <person name="Mondo S."/>
            <person name="Nolan M."/>
            <person name="Ohm R."/>
            <person name="Pangilinan J."/>
            <person name="Park H.-J."/>
            <person name="Ramirez L."/>
            <person name="Alfaro M."/>
            <person name="Sun H."/>
            <person name="Tritt A."/>
            <person name="Yoshinaga Y."/>
            <person name="Zwiers L.-H."/>
            <person name="Turgeon B."/>
            <person name="Goodwin S."/>
            <person name="Spatafora J."/>
            <person name="Crous P."/>
            <person name="Grigoriev I."/>
        </authorList>
    </citation>
    <scope>NUCLEOTIDE SEQUENCE</scope>
    <source>
        <strain evidence="2">CBS 125425</strain>
    </source>
</reference>
<feature type="compositionally biased region" description="Polar residues" evidence="1">
    <location>
        <begin position="61"/>
        <end position="78"/>
    </location>
</feature>
<dbReference type="EMBL" id="ML996099">
    <property type="protein sequence ID" value="KAF2740702.1"/>
    <property type="molecule type" value="Genomic_DNA"/>
</dbReference>
<feature type="region of interest" description="Disordered" evidence="1">
    <location>
        <begin position="37"/>
        <end position="78"/>
    </location>
</feature>
<accession>A0A9P4R7Z2</accession>